<dbReference type="Proteomes" id="UP000029228">
    <property type="component" value="Unassembled WGS sequence"/>
</dbReference>
<sequence length="122" mass="13982">MGPDILNQTVEFLDTFYIDWLSVVFAINNDLHCVLTNILLNQYIDLSFSFTIDSVKHDIMLNRASGIIAFESSPPSTQVVSNQDYYPSYFLSFRDPNLIVNLTLLIQLLADFHTPIMQLFQS</sequence>
<gene>
    <name evidence="1" type="ORF">JCM19235_5185</name>
</gene>
<comment type="caution">
    <text evidence="1">The sequence shown here is derived from an EMBL/GenBank/DDBJ whole genome shotgun (WGS) entry which is preliminary data.</text>
</comment>
<dbReference type="EMBL" id="BBMR01000001">
    <property type="protein sequence ID" value="GAL16636.1"/>
    <property type="molecule type" value="Genomic_DNA"/>
</dbReference>
<keyword evidence="2" id="KW-1185">Reference proteome</keyword>
<proteinExistence type="predicted"/>
<organism evidence="1 2">
    <name type="scientific">Vibrio maritimus</name>
    <dbReference type="NCBI Taxonomy" id="990268"/>
    <lineage>
        <taxon>Bacteria</taxon>
        <taxon>Pseudomonadati</taxon>
        <taxon>Pseudomonadota</taxon>
        <taxon>Gammaproteobacteria</taxon>
        <taxon>Vibrionales</taxon>
        <taxon>Vibrionaceae</taxon>
        <taxon>Vibrio</taxon>
    </lineage>
</organism>
<evidence type="ECO:0000313" key="1">
    <source>
        <dbReference type="EMBL" id="GAL16636.1"/>
    </source>
</evidence>
<protein>
    <submittedName>
        <fullName evidence="1">Uncharacterized protein</fullName>
    </submittedName>
</protein>
<dbReference type="AlphaFoldDB" id="A0A090RN13"/>
<evidence type="ECO:0000313" key="2">
    <source>
        <dbReference type="Proteomes" id="UP000029228"/>
    </source>
</evidence>
<reference evidence="1 2" key="1">
    <citation type="submission" date="2014-09" db="EMBL/GenBank/DDBJ databases">
        <title>Vibrio maritimus JCM 19235. (C45) whole genome shotgun sequence.</title>
        <authorList>
            <person name="Sawabe T."/>
            <person name="Meirelles P."/>
            <person name="Nakanishi M."/>
            <person name="Sayaka M."/>
            <person name="Hattori M."/>
            <person name="Ohkuma M."/>
        </authorList>
    </citation>
    <scope>NUCLEOTIDE SEQUENCE [LARGE SCALE GENOMIC DNA]</scope>
    <source>
        <strain evidence="2">JCM19235</strain>
    </source>
</reference>
<name>A0A090RN13_9VIBR</name>
<accession>A0A090RN13</accession>
<reference evidence="1 2" key="2">
    <citation type="submission" date="2014-09" db="EMBL/GenBank/DDBJ databases">
        <authorList>
            <consortium name="NBRP consortium"/>
            <person name="Sawabe T."/>
            <person name="Meirelles P."/>
            <person name="Nakanishi M."/>
            <person name="Sayaka M."/>
            <person name="Hattori M."/>
            <person name="Ohkuma M."/>
        </authorList>
    </citation>
    <scope>NUCLEOTIDE SEQUENCE [LARGE SCALE GENOMIC DNA]</scope>
    <source>
        <strain evidence="2">JCM19235</strain>
    </source>
</reference>